<proteinExistence type="predicted"/>
<organism evidence="4 5">
    <name type="scientific">Gallibacterium salpingitidis</name>
    <dbReference type="NCBI Taxonomy" id="505341"/>
    <lineage>
        <taxon>Bacteria</taxon>
        <taxon>Pseudomonadati</taxon>
        <taxon>Pseudomonadota</taxon>
        <taxon>Gammaproteobacteria</taxon>
        <taxon>Pasteurellales</taxon>
        <taxon>Pasteurellaceae</taxon>
        <taxon>Gallibacterium</taxon>
    </lineage>
</organism>
<accession>A0A1A7P053</accession>
<dbReference type="InterPro" id="IPR050114">
    <property type="entry name" value="UPF0173_UPF0282_UlaG_hydrolase"/>
</dbReference>
<name>A0A1A7P053_9PAST</name>
<keyword evidence="1" id="KW-0378">Hydrolase</keyword>
<keyword evidence="5" id="KW-1185">Reference proteome</keyword>
<dbReference type="GO" id="GO:0016787">
    <property type="term" value="F:hydrolase activity"/>
    <property type="evidence" value="ECO:0007669"/>
    <property type="project" value="UniProtKB-KW"/>
</dbReference>
<dbReference type="Gene3D" id="3.60.15.10">
    <property type="entry name" value="Ribonuclease Z/Hydroxyacylglutathione hydrolase-like"/>
    <property type="match status" value="1"/>
</dbReference>
<dbReference type="PATRIC" id="fig|505341.3.peg.861"/>
<dbReference type="AlphaFoldDB" id="A0A1A7P053"/>
<feature type="signal peptide" evidence="2">
    <location>
        <begin position="1"/>
        <end position="22"/>
    </location>
</feature>
<evidence type="ECO:0000313" key="4">
    <source>
        <dbReference type="EMBL" id="OBW95220.1"/>
    </source>
</evidence>
<gene>
    <name evidence="4" type="ORF">QS62_04250</name>
</gene>
<protein>
    <recommendedName>
        <fullName evidence="3">Metallo-beta-lactamase domain-containing protein</fullName>
    </recommendedName>
</protein>
<evidence type="ECO:0000313" key="5">
    <source>
        <dbReference type="Proteomes" id="UP000092649"/>
    </source>
</evidence>
<evidence type="ECO:0000256" key="1">
    <source>
        <dbReference type="ARBA" id="ARBA00022801"/>
    </source>
</evidence>
<comment type="caution">
    <text evidence="4">The sequence shown here is derived from an EMBL/GenBank/DDBJ whole genome shotgun (WGS) entry which is preliminary data.</text>
</comment>
<dbReference type="Proteomes" id="UP000092649">
    <property type="component" value="Unassembled WGS sequence"/>
</dbReference>
<feature type="domain" description="Metallo-beta-lactamase" evidence="3">
    <location>
        <begin position="42"/>
        <end position="246"/>
    </location>
</feature>
<dbReference type="Pfam" id="PF12706">
    <property type="entry name" value="Lactamase_B_2"/>
    <property type="match status" value="1"/>
</dbReference>
<dbReference type="InterPro" id="IPR001279">
    <property type="entry name" value="Metallo-B-lactamas"/>
</dbReference>
<evidence type="ECO:0000259" key="3">
    <source>
        <dbReference type="Pfam" id="PF12706"/>
    </source>
</evidence>
<keyword evidence="2" id="KW-0732">Signal</keyword>
<dbReference type="InterPro" id="IPR036866">
    <property type="entry name" value="RibonucZ/Hydroxyglut_hydro"/>
</dbReference>
<sequence length="283" mass="31239">MRIKPTLLAMTLGMAISSAASADISYQHIRNATARINIAGNTFLIDPYLATKNSYPGFEGTVNSQLRNPRIDMSMPAEQVIKGIDAVIVTHTHPDHWDIAAQKLLPKNLPIFVQNAGDARIIREQGFKDVRVLGKNTEFNHVKLTKIPGQHGTDIMYANPKLAELAGDAMGVVMQAKGEKTLYIMGDTIWTHQIDFALNTYHPDVVVMNTGYAQLTGFDGSIIMGTQDVAKAYKVAPTSKLITVHMDAVNHTVVSSNDMRKFVKQHQLQDRVAVPKEGETLKY</sequence>
<dbReference type="PANTHER" id="PTHR43546">
    <property type="entry name" value="UPF0173 METAL-DEPENDENT HYDROLASE MJ1163-RELATED"/>
    <property type="match status" value="1"/>
</dbReference>
<evidence type="ECO:0000256" key="2">
    <source>
        <dbReference type="SAM" id="SignalP"/>
    </source>
</evidence>
<dbReference type="PANTHER" id="PTHR43546:SF9">
    <property type="entry name" value="L-ASCORBATE-6-PHOSPHATE LACTONASE ULAG-RELATED"/>
    <property type="match status" value="1"/>
</dbReference>
<dbReference type="SUPFAM" id="SSF56281">
    <property type="entry name" value="Metallo-hydrolase/oxidoreductase"/>
    <property type="match status" value="1"/>
</dbReference>
<feature type="chain" id="PRO_5008358948" description="Metallo-beta-lactamase domain-containing protein" evidence="2">
    <location>
        <begin position="23"/>
        <end position="283"/>
    </location>
</feature>
<reference evidence="4 5" key="1">
    <citation type="submission" date="2014-11" db="EMBL/GenBank/DDBJ databases">
        <title>Pan-genome of Gallibacterium spp.</title>
        <authorList>
            <person name="Kudirkiene E."/>
            <person name="Bojesen A.M."/>
        </authorList>
    </citation>
    <scope>NUCLEOTIDE SEQUENCE [LARGE SCALE GENOMIC DNA]</scope>
    <source>
        <strain evidence="4 5">F150</strain>
    </source>
</reference>
<dbReference type="EMBL" id="JTJL01000014">
    <property type="protein sequence ID" value="OBW95220.1"/>
    <property type="molecule type" value="Genomic_DNA"/>
</dbReference>